<dbReference type="Proteomes" id="UP000239663">
    <property type="component" value="Unassembled WGS sequence"/>
</dbReference>
<accession>A0A2S7N2E6</accession>
<comment type="caution">
    <text evidence="2">The sequence shown here is derived from an EMBL/GenBank/DDBJ whole genome shotgun (WGS) entry which is preliminary data.</text>
</comment>
<evidence type="ECO:0000313" key="2">
    <source>
        <dbReference type="EMBL" id="PQD96199.1"/>
    </source>
</evidence>
<keyword evidence="3" id="KW-1185">Reference proteome</keyword>
<feature type="compositionally biased region" description="Acidic residues" evidence="1">
    <location>
        <begin position="193"/>
        <end position="206"/>
    </location>
</feature>
<sequence>MKLLFKSKNIKESNSMVKMLMPSLLGLALCIICLMGTTWSWFTDNVTASVQNIKAADYSIIVDIKDGEELEYGKYSLSQMTEGKGYPVTVKASGTASTGYFSISGPEGFLPLYSTQLAPGEVITFTFYPNTTGEYYFESAWGTYSGENTIRNTDIIGTPKPSEEKMDATEGLEDTNLLGDSVDSTPVPKPNEEENIDIDITEGSDEEINKDLDGDIDEIPSTAQLTEVPDDIEGSVEKPAIETTEGTLGNAGQNQE</sequence>
<organism evidence="2 3">
    <name type="scientific">Pradoshia eiseniae</name>
    <dbReference type="NCBI Taxonomy" id="2064768"/>
    <lineage>
        <taxon>Bacteria</taxon>
        <taxon>Bacillati</taxon>
        <taxon>Bacillota</taxon>
        <taxon>Bacilli</taxon>
        <taxon>Bacillales</taxon>
        <taxon>Bacillaceae</taxon>
        <taxon>Pradoshia</taxon>
    </lineage>
</organism>
<dbReference type="AlphaFoldDB" id="A0A2S7N2E6"/>
<proteinExistence type="predicted"/>
<name>A0A2S7N2E6_9BACI</name>
<feature type="compositionally biased region" description="Polar residues" evidence="1">
    <location>
        <begin position="244"/>
        <end position="256"/>
    </location>
</feature>
<dbReference type="RefSeq" id="WP_104848626.1">
    <property type="nucleotide sequence ID" value="NZ_PKOZ01000002.1"/>
</dbReference>
<reference evidence="2 3" key="1">
    <citation type="submission" date="2017-12" db="EMBL/GenBank/DDBJ databases">
        <title>Taxonomic description and draft genome of Pradoshia cofamensis Gen. nov., sp. nov., a thermotolerant bacillale isolated from anterior gut of earthworm Eisenia fetida.</title>
        <authorList>
            <person name="Saha T."/>
            <person name="Chakraborty R."/>
        </authorList>
    </citation>
    <scope>NUCLEOTIDE SEQUENCE [LARGE SCALE GENOMIC DNA]</scope>
    <source>
        <strain evidence="2 3">EAG3</strain>
    </source>
</reference>
<gene>
    <name evidence="2" type="ORF">CYL18_06265</name>
</gene>
<feature type="region of interest" description="Disordered" evidence="1">
    <location>
        <begin position="156"/>
        <end position="256"/>
    </location>
</feature>
<evidence type="ECO:0000256" key="1">
    <source>
        <dbReference type="SAM" id="MobiDB-lite"/>
    </source>
</evidence>
<dbReference type="OrthoDB" id="9769314at2"/>
<dbReference type="EMBL" id="PKOZ01000002">
    <property type="protein sequence ID" value="PQD96199.1"/>
    <property type="molecule type" value="Genomic_DNA"/>
</dbReference>
<evidence type="ECO:0000313" key="3">
    <source>
        <dbReference type="Proteomes" id="UP000239663"/>
    </source>
</evidence>
<protein>
    <submittedName>
        <fullName evidence="2">Uncharacterized protein</fullName>
    </submittedName>
</protein>